<evidence type="ECO:0000256" key="1">
    <source>
        <dbReference type="SAM" id="MobiDB-lite"/>
    </source>
</evidence>
<organism evidence="2 3">
    <name type="scientific">Pyronema omphalodes (strain CBS 100304)</name>
    <name type="common">Pyronema confluens</name>
    <dbReference type="NCBI Taxonomy" id="1076935"/>
    <lineage>
        <taxon>Eukaryota</taxon>
        <taxon>Fungi</taxon>
        <taxon>Dikarya</taxon>
        <taxon>Ascomycota</taxon>
        <taxon>Pezizomycotina</taxon>
        <taxon>Pezizomycetes</taxon>
        <taxon>Pezizales</taxon>
        <taxon>Pyronemataceae</taxon>
        <taxon>Pyronema</taxon>
    </lineage>
</organism>
<dbReference type="Proteomes" id="UP000018144">
    <property type="component" value="Unassembled WGS sequence"/>
</dbReference>
<evidence type="ECO:0000313" key="2">
    <source>
        <dbReference type="EMBL" id="CCX05356.1"/>
    </source>
</evidence>
<gene>
    <name evidence="2" type="ORF">PCON_04943</name>
</gene>
<accession>U4KW90</accession>
<dbReference type="EMBL" id="HF935252">
    <property type="protein sequence ID" value="CCX05356.1"/>
    <property type="molecule type" value="Genomic_DNA"/>
</dbReference>
<keyword evidence="3" id="KW-1185">Reference proteome</keyword>
<dbReference type="AlphaFoldDB" id="U4KW90"/>
<name>U4KW90_PYROM</name>
<reference evidence="2 3" key="1">
    <citation type="journal article" date="2013" name="PLoS Genet.">
        <title>The genome and development-dependent transcriptomes of Pyronema confluens: a window into fungal evolution.</title>
        <authorList>
            <person name="Traeger S."/>
            <person name="Altegoer F."/>
            <person name="Freitag M."/>
            <person name="Gabaldon T."/>
            <person name="Kempken F."/>
            <person name="Kumar A."/>
            <person name="Marcet-Houben M."/>
            <person name="Poggeler S."/>
            <person name="Stajich J.E."/>
            <person name="Nowrousian M."/>
        </authorList>
    </citation>
    <scope>NUCLEOTIDE SEQUENCE [LARGE SCALE GENOMIC DNA]</scope>
    <source>
        <strain evidence="3">CBS 100304</strain>
        <tissue evidence="2">Vegetative mycelium</tissue>
    </source>
</reference>
<feature type="region of interest" description="Disordered" evidence="1">
    <location>
        <begin position="44"/>
        <end position="74"/>
    </location>
</feature>
<protein>
    <submittedName>
        <fullName evidence="2">Uncharacterized protein</fullName>
    </submittedName>
</protein>
<sequence length="74" mass="8061">MSECRRSRGSPSPVHRAYDYVRNAFTSSRSPNYVDAGVDPFRYVDAGVGTSHSSRSSHPSSHRSHNSSSSGYAP</sequence>
<proteinExistence type="predicted"/>
<evidence type="ECO:0000313" key="3">
    <source>
        <dbReference type="Proteomes" id="UP000018144"/>
    </source>
</evidence>